<evidence type="ECO:0000259" key="6">
    <source>
        <dbReference type="Pfam" id="PF02826"/>
    </source>
</evidence>
<dbReference type="SUPFAM" id="SSF51735">
    <property type="entry name" value="NAD(P)-binding Rossmann-fold domains"/>
    <property type="match status" value="1"/>
</dbReference>
<evidence type="ECO:0000256" key="4">
    <source>
        <dbReference type="RuleBase" id="RU003719"/>
    </source>
</evidence>
<dbReference type="Proteomes" id="UP000284006">
    <property type="component" value="Unassembled WGS sequence"/>
</dbReference>
<evidence type="ECO:0000313" key="7">
    <source>
        <dbReference type="EMBL" id="RJG16078.1"/>
    </source>
</evidence>
<evidence type="ECO:0000259" key="5">
    <source>
        <dbReference type="Pfam" id="PF00389"/>
    </source>
</evidence>
<reference evidence="7 8" key="1">
    <citation type="submission" date="2018-09" db="EMBL/GenBank/DDBJ databases">
        <authorList>
            <person name="Zhu H."/>
        </authorList>
    </citation>
    <scope>NUCLEOTIDE SEQUENCE [LARGE SCALE GENOMIC DNA]</scope>
    <source>
        <strain evidence="7 8">K1S02-61</strain>
    </source>
</reference>
<dbReference type="PANTHER" id="PTHR42789:SF1">
    <property type="entry name" value="D-ISOMER SPECIFIC 2-HYDROXYACID DEHYDROGENASE FAMILY PROTEIN (AFU_ORTHOLOGUE AFUA_6G10090)"/>
    <property type="match status" value="1"/>
</dbReference>
<dbReference type="InterPro" id="IPR036291">
    <property type="entry name" value="NAD(P)-bd_dom_sf"/>
</dbReference>
<feature type="domain" description="D-isomer specific 2-hydroxyacid dehydrogenase NAD-binding" evidence="6">
    <location>
        <begin position="111"/>
        <end position="292"/>
    </location>
</feature>
<evidence type="ECO:0000313" key="8">
    <source>
        <dbReference type="Proteomes" id="UP000284006"/>
    </source>
</evidence>
<dbReference type="CDD" id="cd12169">
    <property type="entry name" value="PGDH_like_1"/>
    <property type="match status" value="1"/>
</dbReference>
<dbReference type="Pfam" id="PF00389">
    <property type="entry name" value="2-Hacid_dh"/>
    <property type="match status" value="1"/>
</dbReference>
<dbReference type="OrthoDB" id="9805416at2"/>
<sequence>MKIAILDDYQDSVRHLDCFKLLDGHDVRIFTNSSRGVGQLAIRLAPFDALVLVRERTAFSRALLSRLPNLKLISQTGKVSGHIDVEAATGHGIAIAEGAGSPVAPAELTWALIMAATRKIVPYAANLKDGLWQTASVNPVLNGLGTVLKGRTLGIWGYGKIGRMVAGYGKAFGMRVLVWGREASRAAAVADGFEMAPSREEFFAQADVLSVHLRLNDATRGIVTADDFARMTSTALFVNTSRAELVEDGALEAALAKGHPGYAALDVFTSEPLEAGAPLLRIPTVLATPHIGYVEKDSYEMYFGAAFENIASFARGEPQNILNPEALAR</sequence>
<accession>A0A418XTR1</accession>
<comment type="similarity">
    <text evidence="1 4">Belongs to the D-isomer specific 2-hydroxyacid dehydrogenase family.</text>
</comment>
<dbReference type="AlphaFoldDB" id="A0A418XTR1"/>
<dbReference type="PANTHER" id="PTHR42789">
    <property type="entry name" value="D-ISOMER SPECIFIC 2-HYDROXYACID DEHYDROGENASE FAMILY PROTEIN (AFU_ORTHOLOGUE AFUA_6G10090)"/>
    <property type="match status" value="1"/>
</dbReference>
<evidence type="ECO:0000256" key="1">
    <source>
        <dbReference type="ARBA" id="ARBA00005854"/>
    </source>
</evidence>
<comment type="caution">
    <text evidence="7">The sequence shown here is derived from an EMBL/GenBank/DDBJ whole genome shotgun (WGS) entry which is preliminary data.</text>
</comment>
<gene>
    <name evidence="7" type="ORF">D3872_11315</name>
</gene>
<feature type="domain" description="D-isomer specific 2-hydroxyacid dehydrogenase catalytic" evidence="5">
    <location>
        <begin position="12"/>
        <end position="321"/>
    </location>
</feature>
<dbReference type="Pfam" id="PF02826">
    <property type="entry name" value="2-Hacid_dh_C"/>
    <property type="match status" value="1"/>
</dbReference>
<dbReference type="InterPro" id="IPR006140">
    <property type="entry name" value="D-isomer_DH_NAD-bd"/>
</dbReference>
<dbReference type="InterPro" id="IPR050857">
    <property type="entry name" value="D-2-hydroxyacid_DH"/>
</dbReference>
<dbReference type="InterPro" id="IPR006139">
    <property type="entry name" value="D-isomer_2_OHA_DH_cat_dom"/>
</dbReference>
<dbReference type="GO" id="GO:0016616">
    <property type="term" value="F:oxidoreductase activity, acting on the CH-OH group of donors, NAD or NADP as acceptor"/>
    <property type="evidence" value="ECO:0007669"/>
    <property type="project" value="InterPro"/>
</dbReference>
<keyword evidence="8" id="KW-1185">Reference proteome</keyword>
<evidence type="ECO:0000256" key="2">
    <source>
        <dbReference type="ARBA" id="ARBA00023002"/>
    </source>
</evidence>
<protein>
    <submittedName>
        <fullName evidence="7">D-2-hydroxyacid dehydrogenase family protein</fullName>
    </submittedName>
</protein>
<dbReference type="EMBL" id="QYUP01000110">
    <property type="protein sequence ID" value="RJG16078.1"/>
    <property type="molecule type" value="Genomic_DNA"/>
</dbReference>
<dbReference type="SUPFAM" id="SSF52283">
    <property type="entry name" value="Formate/glycerate dehydrogenase catalytic domain-like"/>
    <property type="match status" value="1"/>
</dbReference>
<dbReference type="RefSeq" id="WP_119810865.1">
    <property type="nucleotide sequence ID" value="NZ_QYUP01000110.1"/>
</dbReference>
<dbReference type="Gene3D" id="3.40.50.720">
    <property type="entry name" value="NAD(P)-binding Rossmann-like Domain"/>
    <property type="match status" value="2"/>
</dbReference>
<name>A0A418XTR1_9BURK</name>
<keyword evidence="2 4" id="KW-0560">Oxidoreductase</keyword>
<keyword evidence="3" id="KW-0520">NAD</keyword>
<proteinExistence type="inferred from homology"/>
<organism evidence="7 8">
    <name type="scientific">Massilia cavernae</name>
    <dbReference type="NCBI Taxonomy" id="2320864"/>
    <lineage>
        <taxon>Bacteria</taxon>
        <taxon>Pseudomonadati</taxon>
        <taxon>Pseudomonadota</taxon>
        <taxon>Betaproteobacteria</taxon>
        <taxon>Burkholderiales</taxon>
        <taxon>Oxalobacteraceae</taxon>
        <taxon>Telluria group</taxon>
        <taxon>Massilia</taxon>
    </lineage>
</organism>
<evidence type="ECO:0000256" key="3">
    <source>
        <dbReference type="ARBA" id="ARBA00023027"/>
    </source>
</evidence>
<dbReference type="GO" id="GO:0051287">
    <property type="term" value="F:NAD binding"/>
    <property type="evidence" value="ECO:0007669"/>
    <property type="project" value="InterPro"/>
</dbReference>